<gene>
    <name evidence="1" type="ORF">SM757_05040</name>
</gene>
<comment type="caution">
    <text evidence="1">The sequence shown here is derived from an EMBL/GenBank/DDBJ whole genome shotgun (WGS) entry which is preliminary data.</text>
</comment>
<reference evidence="1 2" key="1">
    <citation type="submission" date="2023-11" db="EMBL/GenBank/DDBJ databases">
        <title>Draft genome of Azohydromonas lata strain H1 (DSM1123), a polyhydroxyalkanoate producer.</title>
        <authorList>
            <person name="Traversa D."/>
            <person name="D'Addabbo P."/>
            <person name="Pazzani C."/>
            <person name="Manzari C."/>
            <person name="Chiara M."/>
            <person name="Scrascia M."/>
        </authorList>
    </citation>
    <scope>NUCLEOTIDE SEQUENCE [LARGE SCALE GENOMIC DNA]</scope>
    <source>
        <strain evidence="1 2">H1</strain>
    </source>
</reference>
<dbReference type="Proteomes" id="UP001293718">
    <property type="component" value="Unassembled WGS sequence"/>
</dbReference>
<protein>
    <submittedName>
        <fullName evidence="1">Uncharacterized protein</fullName>
    </submittedName>
</protein>
<organism evidence="1 2">
    <name type="scientific">Azohydromonas lata</name>
    <dbReference type="NCBI Taxonomy" id="45677"/>
    <lineage>
        <taxon>Bacteria</taxon>
        <taxon>Pseudomonadati</taxon>
        <taxon>Pseudomonadota</taxon>
        <taxon>Betaproteobacteria</taxon>
        <taxon>Burkholderiales</taxon>
        <taxon>Sphaerotilaceae</taxon>
        <taxon>Azohydromonas</taxon>
    </lineage>
</organism>
<name>A0ABU5IBK4_9BURK</name>
<accession>A0ABU5IBK4</accession>
<sequence length="93" mass="10033">MNTTAYALDAATAAAALSRDDMLVDLVCFKWLMADLGCWVDVPRMRRDGAYASECAARGLLARSDVLRQRSRDLLALLHGGLPQPAQAGQARA</sequence>
<dbReference type="RefSeq" id="WP_322464612.1">
    <property type="nucleotide sequence ID" value="NZ_JAXOJX010000004.1"/>
</dbReference>
<proteinExistence type="predicted"/>
<dbReference type="EMBL" id="JAXOJX010000004">
    <property type="protein sequence ID" value="MDZ5455930.1"/>
    <property type="molecule type" value="Genomic_DNA"/>
</dbReference>
<evidence type="ECO:0000313" key="2">
    <source>
        <dbReference type="Proteomes" id="UP001293718"/>
    </source>
</evidence>
<evidence type="ECO:0000313" key="1">
    <source>
        <dbReference type="EMBL" id="MDZ5455930.1"/>
    </source>
</evidence>
<keyword evidence="2" id="KW-1185">Reference proteome</keyword>